<dbReference type="PANTHER" id="PTHR35175:SF2">
    <property type="entry name" value="DUF1289 DOMAIN-CONTAINING PROTEIN"/>
    <property type="match status" value="1"/>
</dbReference>
<evidence type="ECO:0000313" key="2">
    <source>
        <dbReference type="Proteomes" id="UP000048984"/>
    </source>
</evidence>
<dbReference type="Proteomes" id="UP000048984">
    <property type="component" value="Unassembled WGS sequence"/>
</dbReference>
<proteinExistence type="predicted"/>
<dbReference type="InterPro" id="IPR010710">
    <property type="entry name" value="DUF1289"/>
</dbReference>
<protein>
    <recommendedName>
        <fullName evidence="3">Fe-S oxidoreductase</fullName>
    </recommendedName>
</protein>
<dbReference type="AlphaFoldDB" id="A0A0P6VHZ5"/>
<dbReference type="RefSeq" id="WP_054357831.1">
    <property type="nucleotide sequence ID" value="NZ_JAPCYQ010000001.1"/>
</dbReference>
<evidence type="ECO:0000313" key="1">
    <source>
        <dbReference type="EMBL" id="KPL51669.1"/>
    </source>
</evidence>
<keyword evidence="2" id="KW-1185">Reference proteome</keyword>
<dbReference type="PANTHER" id="PTHR35175">
    <property type="entry name" value="DUF1289 DOMAIN-CONTAINING PROTEIN"/>
    <property type="match status" value="1"/>
</dbReference>
<dbReference type="Pfam" id="PF06945">
    <property type="entry name" value="DUF1289"/>
    <property type="match status" value="1"/>
</dbReference>
<reference evidence="1 2" key="1">
    <citation type="submission" date="2015-09" db="EMBL/GenBank/DDBJ databases">
        <authorList>
            <person name="Jackson K.R."/>
            <person name="Lunt B.L."/>
            <person name="Fisher J.N.B."/>
            <person name="Gardner A.V."/>
            <person name="Bailey M.E."/>
            <person name="Deus L.M."/>
            <person name="Earl A.S."/>
            <person name="Gibby P.D."/>
            <person name="Hartmann K.A."/>
            <person name="Liu J.E."/>
            <person name="Manci A.M."/>
            <person name="Nielsen D.A."/>
            <person name="Solomon M.B."/>
            <person name="Breakwell D.P."/>
            <person name="Burnett S.H."/>
            <person name="Grose J.H."/>
        </authorList>
    </citation>
    <scope>NUCLEOTIDE SEQUENCE [LARGE SCALE GENOMIC DNA]</scope>
    <source>
        <strain evidence="1 2">16</strain>
    </source>
</reference>
<evidence type="ECO:0008006" key="3">
    <source>
        <dbReference type="Google" id="ProtNLM"/>
    </source>
</evidence>
<sequence length="66" mass="6913">MPQSAAILSPCVKVCRIEPGGDVCLGCERTLAEIAGWGLFTNAERAAIMATLPARRSVRRDGGTAP</sequence>
<gene>
    <name evidence="1" type="ORF">ABB55_05030</name>
</gene>
<dbReference type="STRING" id="665126.ABB55_05030"/>
<dbReference type="EMBL" id="LJYW01000001">
    <property type="protein sequence ID" value="KPL51669.1"/>
    <property type="molecule type" value="Genomic_DNA"/>
</dbReference>
<reference evidence="1 2" key="2">
    <citation type="submission" date="2015-10" db="EMBL/GenBank/DDBJ databases">
        <title>Draft Genome Sequence of Prosthecomicrobium hirschii ATCC 27832.</title>
        <authorList>
            <person name="Daniel J."/>
            <person name="Givan S.A."/>
            <person name="Brun Y.V."/>
            <person name="Brown P.J."/>
        </authorList>
    </citation>
    <scope>NUCLEOTIDE SEQUENCE [LARGE SCALE GENOMIC DNA]</scope>
    <source>
        <strain evidence="1 2">16</strain>
    </source>
</reference>
<name>A0A0P6VHZ5_9HYPH</name>
<accession>A0A0P6VHZ5</accession>
<organism evidence="1 2">
    <name type="scientific">Prosthecodimorpha hirschii</name>
    <dbReference type="NCBI Taxonomy" id="665126"/>
    <lineage>
        <taxon>Bacteria</taxon>
        <taxon>Pseudomonadati</taxon>
        <taxon>Pseudomonadota</taxon>
        <taxon>Alphaproteobacteria</taxon>
        <taxon>Hyphomicrobiales</taxon>
        <taxon>Ancalomicrobiaceae</taxon>
        <taxon>Prosthecodimorpha</taxon>
    </lineage>
</organism>
<comment type="caution">
    <text evidence="1">The sequence shown here is derived from an EMBL/GenBank/DDBJ whole genome shotgun (WGS) entry which is preliminary data.</text>
</comment>